<protein>
    <submittedName>
        <fullName evidence="1">Uncharacterized protein</fullName>
    </submittedName>
</protein>
<keyword evidence="2" id="KW-1185">Reference proteome</keyword>
<organism evidence="1 2">
    <name type="scientific">Hymenobacter crusticola</name>
    <dbReference type="NCBI Taxonomy" id="1770526"/>
    <lineage>
        <taxon>Bacteria</taxon>
        <taxon>Pseudomonadati</taxon>
        <taxon>Bacteroidota</taxon>
        <taxon>Cytophagia</taxon>
        <taxon>Cytophagales</taxon>
        <taxon>Hymenobacteraceae</taxon>
        <taxon>Hymenobacter</taxon>
    </lineage>
</organism>
<dbReference type="AlphaFoldDB" id="A0A243W5Y3"/>
<gene>
    <name evidence="1" type="ORF">BXP70_26875</name>
</gene>
<dbReference type="Proteomes" id="UP000194873">
    <property type="component" value="Unassembled WGS sequence"/>
</dbReference>
<name>A0A243W5Y3_9BACT</name>
<proteinExistence type="predicted"/>
<comment type="caution">
    <text evidence="1">The sequence shown here is derived from an EMBL/GenBank/DDBJ whole genome shotgun (WGS) entry which is preliminary data.</text>
</comment>
<accession>A0A243W5Y3</accession>
<sequence length="98" mass="10924">MRVKKCFASVSRTLLRLDQLRCRPKSCAALLKLYVFQRGKPSVADKTRKGENRLAPPGAGHEIRLLLGLRSRVAKRELISRLSVKGLLLPESECTAVP</sequence>
<evidence type="ECO:0000313" key="1">
    <source>
        <dbReference type="EMBL" id="OUJ69174.1"/>
    </source>
</evidence>
<evidence type="ECO:0000313" key="2">
    <source>
        <dbReference type="Proteomes" id="UP000194873"/>
    </source>
</evidence>
<dbReference type="EMBL" id="MTSE01000037">
    <property type="protein sequence ID" value="OUJ69174.1"/>
    <property type="molecule type" value="Genomic_DNA"/>
</dbReference>
<reference evidence="1 2" key="1">
    <citation type="submission" date="2017-01" db="EMBL/GenBank/DDBJ databases">
        <title>A new Hymenobacter.</title>
        <authorList>
            <person name="Liang Y."/>
            <person name="Feng F."/>
        </authorList>
    </citation>
    <scope>NUCLEOTIDE SEQUENCE [LARGE SCALE GENOMIC DNA]</scope>
    <source>
        <strain evidence="1">MIMBbqt21</strain>
    </source>
</reference>